<evidence type="ECO:0000313" key="2">
    <source>
        <dbReference type="Proteomes" id="UP000886861"/>
    </source>
</evidence>
<gene>
    <name evidence="1" type="ORF">IAA62_01085</name>
</gene>
<comment type="caution">
    <text evidence="1">The sequence shown here is derived from an EMBL/GenBank/DDBJ whole genome shotgun (WGS) entry which is preliminary data.</text>
</comment>
<reference evidence="1" key="1">
    <citation type="submission" date="2020-10" db="EMBL/GenBank/DDBJ databases">
        <authorList>
            <person name="Gilroy R."/>
        </authorList>
    </citation>
    <scope>NUCLEOTIDE SEQUENCE</scope>
    <source>
        <strain evidence="1">CHK186-9395</strain>
    </source>
</reference>
<sequence length="127" mass="14689">MDIKNFEESFKNPTNLVKISDAEWKINCDASFIDGKPLDIRLVNLNNKWYFTDKKQTLRYMNDLYELNAKDVKSCITNVLKIYGFSIQAGALIAEIPTASAIMDKFFDYIMCVGQLTNMYAFFDEPK</sequence>
<name>A0A9D1NDI3_9FIRM</name>
<reference evidence="1" key="2">
    <citation type="journal article" date="2021" name="PeerJ">
        <title>Extensive microbial diversity within the chicken gut microbiome revealed by metagenomics and culture.</title>
        <authorList>
            <person name="Gilroy R."/>
            <person name="Ravi A."/>
            <person name="Getino M."/>
            <person name="Pursley I."/>
            <person name="Horton D.L."/>
            <person name="Alikhan N.F."/>
            <person name="Baker D."/>
            <person name="Gharbi K."/>
            <person name="Hall N."/>
            <person name="Watson M."/>
            <person name="Adriaenssens E.M."/>
            <person name="Foster-Nyarko E."/>
            <person name="Jarju S."/>
            <person name="Secka A."/>
            <person name="Antonio M."/>
            <person name="Oren A."/>
            <person name="Chaudhuri R.R."/>
            <person name="La Ragione R."/>
            <person name="Hildebrand F."/>
            <person name="Pallen M.J."/>
        </authorList>
    </citation>
    <scope>NUCLEOTIDE SEQUENCE</scope>
    <source>
        <strain evidence="1">CHK186-9395</strain>
    </source>
</reference>
<dbReference type="EMBL" id="DVOJ01000004">
    <property type="protein sequence ID" value="HIV01138.1"/>
    <property type="molecule type" value="Genomic_DNA"/>
</dbReference>
<dbReference type="AlphaFoldDB" id="A0A9D1NDI3"/>
<organism evidence="1 2">
    <name type="scientific">Candidatus Caccopulliclostridium gallistercoris</name>
    <dbReference type="NCBI Taxonomy" id="2840719"/>
    <lineage>
        <taxon>Bacteria</taxon>
        <taxon>Bacillati</taxon>
        <taxon>Bacillota</taxon>
        <taxon>Clostridia</taxon>
        <taxon>Candidatus Caccopulliclostridium</taxon>
    </lineage>
</organism>
<protein>
    <recommendedName>
        <fullName evidence="3">DUF1828 domain-containing protein</fullName>
    </recommendedName>
</protein>
<dbReference type="Proteomes" id="UP000886861">
    <property type="component" value="Unassembled WGS sequence"/>
</dbReference>
<evidence type="ECO:0000313" key="1">
    <source>
        <dbReference type="EMBL" id="HIV01138.1"/>
    </source>
</evidence>
<evidence type="ECO:0008006" key="3">
    <source>
        <dbReference type="Google" id="ProtNLM"/>
    </source>
</evidence>
<accession>A0A9D1NDI3</accession>
<proteinExistence type="predicted"/>